<dbReference type="RefSeq" id="WP_183642427.1">
    <property type="nucleotide sequence ID" value="NZ_JACIBV010000001.1"/>
</dbReference>
<sequence>MSAVGERLWHISPADGQPPHGHRQPTVDPGTYYEQLTGELTYRPPARSGRHVQSRPWVPDDLVPTDVLPAIRAWPQGEGLTLRQREALLSLRQAAQEVMSAFAEHPTHAR</sequence>
<protein>
    <submittedName>
        <fullName evidence="2">Uncharacterized protein</fullName>
    </submittedName>
</protein>
<evidence type="ECO:0000256" key="1">
    <source>
        <dbReference type="SAM" id="MobiDB-lite"/>
    </source>
</evidence>
<name>A0A7W5UYN1_9ACTN</name>
<dbReference type="Proteomes" id="UP000579945">
    <property type="component" value="Unassembled WGS sequence"/>
</dbReference>
<organism evidence="2 3">
    <name type="scientific">Nonomuraea dietziae</name>
    <dbReference type="NCBI Taxonomy" id="65515"/>
    <lineage>
        <taxon>Bacteria</taxon>
        <taxon>Bacillati</taxon>
        <taxon>Actinomycetota</taxon>
        <taxon>Actinomycetes</taxon>
        <taxon>Streptosporangiales</taxon>
        <taxon>Streptosporangiaceae</taxon>
        <taxon>Nonomuraea</taxon>
    </lineage>
</organism>
<accession>A0A7W5UYN1</accession>
<evidence type="ECO:0000313" key="3">
    <source>
        <dbReference type="Proteomes" id="UP000579945"/>
    </source>
</evidence>
<evidence type="ECO:0000313" key="2">
    <source>
        <dbReference type="EMBL" id="MBB3724445.1"/>
    </source>
</evidence>
<feature type="region of interest" description="Disordered" evidence="1">
    <location>
        <begin position="1"/>
        <end position="31"/>
    </location>
</feature>
<reference evidence="2 3" key="1">
    <citation type="submission" date="2020-08" db="EMBL/GenBank/DDBJ databases">
        <title>Sequencing the genomes of 1000 actinobacteria strains.</title>
        <authorList>
            <person name="Klenk H.-P."/>
        </authorList>
    </citation>
    <scope>NUCLEOTIDE SEQUENCE [LARGE SCALE GENOMIC DNA]</scope>
    <source>
        <strain evidence="2 3">DSM 44320</strain>
    </source>
</reference>
<proteinExistence type="predicted"/>
<comment type="caution">
    <text evidence="2">The sequence shown here is derived from an EMBL/GenBank/DDBJ whole genome shotgun (WGS) entry which is preliminary data.</text>
</comment>
<dbReference type="AlphaFoldDB" id="A0A7W5UYN1"/>
<dbReference type="GeneID" id="95386956"/>
<keyword evidence="3" id="KW-1185">Reference proteome</keyword>
<dbReference type="EMBL" id="JACIBV010000001">
    <property type="protein sequence ID" value="MBB3724445.1"/>
    <property type="molecule type" value="Genomic_DNA"/>
</dbReference>
<gene>
    <name evidence="2" type="ORF">FHR33_000305</name>
</gene>